<name>A0A3L6T6K7_PANMI</name>
<organism evidence="2 3">
    <name type="scientific">Panicum miliaceum</name>
    <name type="common">Proso millet</name>
    <name type="synonym">Broomcorn millet</name>
    <dbReference type="NCBI Taxonomy" id="4540"/>
    <lineage>
        <taxon>Eukaryota</taxon>
        <taxon>Viridiplantae</taxon>
        <taxon>Streptophyta</taxon>
        <taxon>Embryophyta</taxon>
        <taxon>Tracheophyta</taxon>
        <taxon>Spermatophyta</taxon>
        <taxon>Magnoliopsida</taxon>
        <taxon>Liliopsida</taxon>
        <taxon>Poales</taxon>
        <taxon>Poaceae</taxon>
        <taxon>PACMAD clade</taxon>
        <taxon>Panicoideae</taxon>
        <taxon>Panicodae</taxon>
        <taxon>Paniceae</taxon>
        <taxon>Panicinae</taxon>
        <taxon>Panicum</taxon>
        <taxon>Panicum sect. Panicum</taxon>
    </lineage>
</organism>
<reference evidence="3" key="1">
    <citation type="journal article" date="2019" name="Nat. Commun.">
        <title>The genome of broomcorn millet.</title>
        <authorList>
            <person name="Zou C."/>
            <person name="Miki D."/>
            <person name="Li D."/>
            <person name="Tang Q."/>
            <person name="Xiao L."/>
            <person name="Rajput S."/>
            <person name="Deng P."/>
            <person name="Jia W."/>
            <person name="Huang R."/>
            <person name="Zhang M."/>
            <person name="Sun Y."/>
            <person name="Hu J."/>
            <person name="Fu X."/>
            <person name="Schnable P.S."/>
            <person name="Li F."/>
            <person name="Zhang H."/>
            <person name="Feng B."/>
            <person name="Zhu X."/>
            <person name="Liu R."/>
            <person name="Schnable J.C."/>
            <person name="Zhu J.-K."/>
            <person name="Zhang H."/>
        </authorList>
    </citation>
    <scope>NUCLEOTIDE SEQUENCE [LARGE SCALE GENOMIC DNA]</scope>
</reference>
<comment type="caution">
    <text evidence="2">The sequence shown here is derived from an EMBL/GenBank/DDBJ whole genome shotgun (WGS) entry which is preliminary data.</text>
</comment>
<sequence length="184" mass="19705">MAADPSPPASALMQELVEEVLLRFPLADPSRLVGAALVTGAVFRRRFRELHHAPPLLGLLCNAGPRARCPRLRLLPARAPRQRPPPRLARATASSSSACHGRVLLRAGPSAAAPSTPAGAKLARPVWRADPGRESAAAGGRREGRPPRRGGRRSIRGVGRERERGRGRGMGREGAGEVKEREKI</sequence>
<feature type="compositionally biased region" description="Basic and acidic residues" evidence="1">
    <location>
        <begin position="158"/>
        <end position="184"/>
    </location>
</feature>
<dbReference type="EMBL" id="PQIB02000002">
    <property type="protein sequence ID" value="RLN33824.1"/>
    <property type="molecule type" value="Genomic_DNA"/>
</dbReference>
<dbReference type="AlphaFoldDB" id="A0A3L6T6K7"/>
<protein>
    <submittedName>
        <fullName evidence="2">Uncharacterized protein</fullName>
    </submittedName>
</protein>
<feature type="compositionally biased region" description="Low complexity" evidence="1">
    <location>
        <begin position="109"/>
        <end position="120"/>
    </location>
</feature>
<dbReference type="PANTHER" id="PTHR32133:SF386">
    <property type="entry name" value="F-BOX DOMAIN-CONTAINING PROTEIN"/>
    <property type="match status" value="1"/>
</dbReference>
<dbReference type="PANTHER" id="PTHR32133">
    <property type="entry name" value="OS07G0120400 PROTEIN"/>
    <property type="match status" value="1"/>
</dbReference>
<keyword evidence="3" id="KW-1185">Reference proteome</keyword>
<gene>
    <name evidence="2" type="ORF">C2845_PM03G17380</name>
</gene>
<evidence type="ECO:0000313" key="3">
    <source>
        <dbReference type="Proteomes" id="UP000275267"/>
    </source>
</evidence>
<feature type="region of interest" description="Disordered" evidence="1">
    <location>
        <begin position="109"/>
        <end position="184"/>
    </location>
</feature>
<evidence type="ECO:0000313" key="2">
    <source>
        <dbReference type="EMBL" id="RLN33824.1"/>
    </source>
</evidence>
<evidence type="ECO:0000256" key="1">
    <source>
        <dbReference type="SAM" id="MobiDB-lite"/>
    </source>
</evidence>
<accession>A0A3L6T6K7</accession>
<dbReference type="Proteomes" id="UP000275267">
    <property type="component" value="Unassembled WGS sequence"/>
</dbReference>
<proteinExistence type="predicted"/>